<feature type="transmembrane region" description="Helical" evidence="1">
    <location>
        <begin position="75"/>
        <end position="93"/>
    </location>
</feature>
<keyword evidence="1" id="KW-0472">Membrane</keyword>
<accession>A0AAE0XAM8</accession>
<evidence type="ECO:0000313" key="2">
    <source>
        <dbReference type="EMBL" id="KAK3688946.1"/>
    </source>
</evidence>
<proteinExistence type="predicted"/>
<dbReference type="Proteomes" id="UP001270362">
    <property type="component" value="Unassembled WGS sequence"/>
</dbReference>
<dbReference type="EMBL" id="JAULSO010000002">
    <property type="protein sequence ID" value="KAK3688946.1"/>
    <property type="molecule type" value="Genomic_DNA"/>
</dbReference>
<reference evidence="2" key="1">
    <citation type="journal article" date="2023" name="Mol. Phylogenet. Evol.">
        <title>Genome-scale phylogeny and comparative genomics of the fungal order Sordariales.</title>
        <authorList>
            <person name="Hensen N."/>
            <person name="Bonometti L."/>
            <person name="Westerberg I."/>
            <person name="Brannstrom I.O."/>
            <person name="Guillou S."/>
            <person name="Cros-Aarteil S."/>
            <person name="Calhoun S."/>
            <person name="Haridas S."/>
            <person name="Kuo A."/>
            <person name="Mondo S."/>
            <person name="Pangilinan J."/>
            <person name="Riley R."/>
            <person name="LaButti K."/>
            <person name="Andreopoulos B."/>
            <person name="Lipzen A."/>
            <person name="Chen C."/>
            <person name="Yan M."/>
            <person name="Daum C."/>
            <person name="Ng V."/>
            <person name="Clum A."/>
            <person name="Steindorff A."/>
            <person name="Ohm R.A."/>
            <person name="Martin F."/>
            <person name="Silar P."/>
            <person name="Natvig D.O."/>
            <person name="Lalanne C."/>
            <person name="Gautier V."/>
            <person name="Ament-Velasquez S.L."/>
            <person name="Kruys A."/>
            <person name="Hutchinson M.I."/>
            <person name="Powell A.J."/>
            <person name="Barry K."/>
            <person name="Miller A.N."/>
            <person name="Grigoriev I.V."/>
            <person name="Debuchy R."/>
            <person name="Gladieux P."/>
            <person name="Hiltunen Thoren M."/>
            <person name="Johannesson H."/>
        </authorList>
    </citation>
    <scope>NUCLEOTIDE SEQUENCE</scope>
    <source>
        <strain evidence="2">CBS 314.62</strain>
    </source>
</reference>
<keyword evidence="1" id="KW-0812">Transmembrane</keyword>
<organism evidence="2 3">
    <name type="scientific">Podospora appendiculata</name>
    <dbReference type="NCBI Taxonomy" id="314037"/>
    <lineage>
        <taxon>Eukaryota</taxon>
        <taxon>Fungi</taxon>
        <taxon>Dikarya</taxon>
        <taxon>Ascomycota</taxon>
        <taxon>Pezizomycotina</taxon>
        <taxon>Sordariomycetes</taxon>
        <taxon>Sordariomycetidae</taxon>
        <taxon>Sordariales</taxon>
        <taxon>Podosporaceae</taxon>
        <taxon>Podospora</taxon>
    </lineage>
</organism>
<comment type="caution">
    <text evidence="2">The sequence shown here is derived from an EMBL/GenBank/DDBJ whole genome shotgun (WGS) entry which is preliminary data.</text>
</comment>
<evidence type="ECO:0000313" key="3">
    <source>
        <dbReference type="Proteomes" id="UP001270362"/>
    </source>
</evidence>
<protein>
    <submittedName>
        <fullName evidence="2">Uncharacterized protein</fullName>
    </submittedName>
</protein>
<sequence length="238" mass="25658">MAVNPFQIVRYLLIPIRYPDEKTWRLVSPLTTNKPPHRVRSAVYKQDISSVQSAKRSTTEGGQLTGSSPRTLPPFFLFAWLLLFRCCLFVGWLHDDQKSETRQSGTPPCKRGVGVLAFILPIAGHCSGCSLPTYVKFCGNAQSPVNPPTSPGSVALLVAPAHSCFSVACTCGPNPVLPAGPTQVCSPLVVDMRVIYTRSSACVCVCGCCLVVCLGSTRRDICPLWIGTVDCVIPAAYV</sequence>
<reference evidence="2" key="2">
    <citation type="submission" date="2023-06" db="EMBL/GenBank/DDBJ databases">
        <authorList>
            <consortium name="Lawrence Berkeley National Laboratory"/>
            <person name="Haridas S."/>
            <person name="Hensen N."/>
            <person name="Bonometti L."/>
            <person name="Westerberg I."/>
            <person name="Brannstrom I.O."/>
            <person name="Guillou S."/>
            <person name="Cros-Aarteil S."/>
            <person name="Calhoun S."/>
            <person name="Kuo A."/>
            <person name="Mondo S."/>
            <person name="Pangilinan J."/>
            <person name="Riley R."/>
            <person name="Labutti K."/>
            <person name="Andreopoulos B."/>
            <person name="Lipzen A."/>
            <person name="Chen C."/>
            <person name="Yanf M."/>
            <person name="Daum C."/>
            <person name="Ng V."/>
            <person name="Clum A."/>
            <person name="Steindorff A."/>
            <person name="Ohm R."/>
            <person name="Martin F."/>
            <person name="Silar P."/>
            <person name="Natvig D."/>
            <person name="Lalanne C."/>
            <person name="Gautier V."/>
            <person name="Ament-Velasquez S.L."/>
            <person name="Kruys A."/>
            <person name="Hutchinson M.I."/>
            <person name="Powell A.J."/>
            <person name="Barry K."/>
            <person name="Miller A.N."/>
            <person name="Grigoriev I.V."/>
            <person name="Debuchy R."/>
            <person name="Gladieux P."/>
            <person name="Thoren M.H."/>
            <person name="Johannesson H."/>
        </authorList>
    </citation>
    <scope>NUCLEOTIDE SEQUENCE</scope>
    <source>
        <strain evidence="2">CBS 314.62</strain>
    </source>
</reference>
<name>A0AAE0XAM8_9PEZI</name>
<keyword evidence="1" id="KW-1133">Transmembrane helix</keyword>
<gene>
    <name evidence="2" type="ORF">B0T22DRAFT_460615</name>
</gene>
<keyword evidence="3" id="KW-1185">Reference proteome</keyword>
<evidence type="ECO:0000256" key="1">
    <source>
        <dbReference type="SAM" id="Phobius"/>
    </source>
</evidence>
<dbReference type="AlphaFoldDB" id="A0AAE0XAM8"/>